<feature type="compositionally biased region" description="Low complexity" evidence="1">
    <location>
        <begin position="1"/>
        <end position="18"/>
    </location>
</feature>
<dbReference type="PROSITE" id="PS50097">
    <property type="entry name" value="BTB"/>
    <property type="match status" value="1"/>
</dbReference>
<dbReference type="SMART" id="SM00875">
    <property type="entry name" value="BACK"/>
    <property type="match status" value="1"/>
</dbReference>
<dbReference type="InterPro" id="IPR011333">
    <property type="entry name" value="SKP1/BTB/POZ_sf"/>
</dbReference>
<dbReference type="SUPFAM" id="SSF54695">
    <property type="entry name" value="POZ domain"/>
    <property type="match status" value="1"/>
</dbReference>
<dbReference type="InterPro" id="IPR000210">
    <property type="entry name" value="BTB/POZ_dom"/>
</dbReference>
<dbReference type="PANTHER" id="PTHR46306:SF1">
    <property type="entry name" value="BTB_POZ DOMAIN-CONTAINING PROTEIN 9"/>
    <property type="match status" value="1"/>
</dbReference>
<dbReference type="GO" id="GO:0050804">
    <property type="term" value="P:modulation of chemical synaptic transmission"/>
    <property type="evidence" value="ECO:0007669"/>
    <property type="project" value="TreeGrafter"/>
</dbReference>
<dbReference type="GO" id="GO:0048512">
    <property type="term" value="P:circadian behavior"/>
    <property type="evidence" value="ECO:0007669"/>
    <property type="project" value="TreeGrafter"/>
</dbReference>
<dbReference type="GO" id="GO:0005737">
    <property type="term" value="C:cytoplasm"/>
    <property type="evidence" value="ECO:0007669"/>
    <property type="project" value="TreeGrafter"/>
</dbReference>
<dbReference type="Pfam" id="PF07707">
    <property type="entry name" value="BACK"/>
    <property type="match status" value="1"/>
</dbReference>
<dbReference type="SMART" id="SM00225">
    <property type="entry name" value="BTB"/>
    <property type="match status" value="1"/>
</dbReference>
<sequence>MDSQGNRETSSSSASSAANRRRSSTETSEDTFGEGVLKDLSSLCMDELFSDMWFIVEDQRLPAHRMILAKRSLYFRALLYGDMSESNEPEVPQEEPQEEPLEELQESMEEPMELAIKVPMEVRVDVPLKTFKVILGYFYSGTLAISTLNIDEVFEVLELGNLYILPEVELALAKRLQNNLSISNTCMILDIARKFNLAELTMKCLKFMDKNASQVLKHQSFQMLSKESLEEVLRRDTLIEHEIDVFKSVLKWSRHNQGVDIKSVVSLVRLSLISVEDLVFVVRPPGIVEPLKILDAIKEQINTSILPYRAHVSPGVDVTFHFGCSVEVIEDGIVIKLSFWCIINIISIEVIQNTNDMSNCTVEVSCDMIHWDDVGNIDLSTPTQQVVHFTRMPVRFIRIVDPENGRKDVLDYLLFKAVLNNTIP</sequence>
<evidence type="ECO:0000256" key="1">
    <source>
        <dbReference type="SAM" id="MobiDB-lite"/>
    </source>
</evidence>
<dbReference type="InParanoid" id="A0A6I8UZT7"/>
<dbReference type="KEGG" id="dpo:6901669"/>
<protein>
    <submittedName>
        <fullName evidence="4">BTB/POZ domain-containing protein 9-like</fullName>
    </submittedName>
</protein>
<dbReference type="RefSeq" id="XP_002134338.2">
    <property type="nucleotide sequence ID" value="XM_002134302.3"/>
</dbReference>
<feature type="region of interest" description="Disordered" evidence="1">
    <location>
        <begin position="1"/>
        <end position="32"/>
    </location>
</feature>
<dbReference type="Gene3D" id="1.25.40.420">
    <property type="match status" value="1"/>
</dbReference>
<dbReference type="Gene3D" id="3.30.710.10">
    <property type="entry name" value="Potassium Channel Kv1.1, Chain A"/>
    <property type="match status" value="1"/>
</dbReference>
<keyword evidence="3" id="KW-1185">Reference proteome</keyword>
<dbReference type="PANTHER" id="PTHR46306">
    <property type="entry name" value="BTB/POZ DOMAIN-CONTAINING PROTEIN 9"/>
    <property type="match status" value="1"/>
</dbReference>
<organism evidence="3 4">
    <name type="scientific">Drosophila pseudoobscura pseudoobscura</name>
    <name type="common">Fruit fly</name>
    <dbReference type="NCBI Taxonomy" id="46245"/>
    <lineage>
        <taxon>Eukaryota</taxon>
        <taxon>Metazoa</taxon>
        <taxon>Ecdysozoa</taxon>
        <taxon>Arthropoda</taxon>
        <taxon>Hexapoda</taxon>
        <taxon>Insecta</taxon>
        <taxon>Pterygota</taxon>
        <taxon>Neoptera</taxon>
        <taxon>Endopterygota</taxon>
        <taxon>Diptera</taxon>
        <taxon>Brachycera</taxon>
        <taxon>Muscomorpha</taxon>
        <taxon>Ephydroidea</taxon>
        <taxon>Drosophilidae</taxon>
        <taxon>Drosophila</taxon>
        <taxon>Sophophora</taxon>
    </lineage>
</organism>
<name>A0A6I8UZT7_DROPS</name>
<feature type="domain" description="BTB" evidence="2">
    <location>
        <begin position="50"/>
        <end position="147"/>
    </location>
</feature>
<evidence type="ECO:0000259" key="2">
    <source>
        <dbReference type="PROSITE" id="PS50097"/>
    </source>
</evidence>
<dbReference type="InterPro" id="IPR011705">
    <property type="entry name" value="BACK"/>
</dbReference>
<accession>A0A6I8UZT7</accession>
<evidence type="ECO:0000313" key="3">
    <source>
        <dbReference type="Proteomes" id="UP000001819"/>
    </source>
</evidence>
<proteinExistence type="predicted"/>
<evidence type="ECO:0000313" key="4">
    <source>
        <dbReference type="RefSeq" id="XP_002134338.2"/>
    </source>
</evidence>
<reference evidence="4" key="1">
    <citation type="submission" date="2025-08" db="UniProtKB">
        <authorList>
            <consortium name="RefSeq"/>
        </authorList>
    </citation>
    <scope>IDENTIFICATION</scope>
    <source>
        <strain evidence="4">MV-25-SWS-2005</strain>
        <tissue evidence="4">Whole body</tissue>
    </source>
</reference>
<dbReference type="Proteomes" id="UP000001819">
    <property type="component" value="Chromosome X"/>
</dbReference>
<dbReference type="InterPro" id="IPR052407">
    <property type="entry name" value="BTB_POZ_domain_cont_9"/>
</dbReference>
<dbReference type="Pfam" id="PF00651">
    <property type="entry name" value="BTB"/>
    <property type="match status" value="1"/>
</dbReference>
<gene>
    <name evidence="4" type="primary">LOC6901669</name>
</gene>
<dbReference type="GO" id="GO:0008344">
    <property type="term" value="P:adult locomotory behavior"/>
    <property type="evidence" value="ECO:0007669"/>
    <property type="project" value="TreeGrafter"/>
</dbReference>
<dbReference type="AlphaFoldDB" id="A0A6I8UZT7"/>